<dbReference type="EMBL" id="CAJPDR010000067">
    <property type="protein sequence ID" value="CAF9914048.1"/>
    <property type="molecule type" value="Genomic_DNA"/>
</dbReference>
<protein>
    <submittedName>
        <fullName evidence="1">Uncharacterized protein</fullName>
    </submittedName>
</protein>
<accession>A0A8H3ID42</accession>
<proteinExistence type="predicted"/>
<name>A0A8H3ID42_9LECA</name>
<gene>
    <name evidence="1" type="ORF">ALECFALPRED_009218</name>
</gene>
<organism evidence="1 2">
    <name type="scientific">Alectoria fallacina</name>
    <dbReference type="NCBI Taxonomy" id="1903189"/>
    <lineage>
        <taxon>Eukaryota</taxon>
        <taxon>Fungi</taxon>
        <taxon>Dikarya</taxon>
        <taxon>Ascomycota</taxon>
        <taxon>Pezizomycotina</taxon>
        <taxon>Lecanoromycetes</taxon>
        <taxon>OSLEUM clade</taxon>
        <taxon>Lecanoromycetidae</taxon>
        <taxon>Lecanorales</taxon>
        <taxon>Lecanorineae</taxon>
        <taxon>Parmeliaceae</taxon>
        <taxon>Alectoria</taxon>
    </lineage>
</organism>
<evidence type="ECO:0000313" key="1">
    <source>
        <dbReference type="EMBL" id="CAF9914048.1"/>
    </source>
</evidence>
<reference evidence="1" key="1">
    <citation type="submission" date="2021-03" db="EMBL/GenBank/DDBJ databases">
        <authorList>
            <person name="Tagirdzhanova G."/>
        </authorList>
    </citation>
    <scope>NUCLEOTIDE SEQUENCE</scope>
</reference>
<evidence type="ECO:0000313" key="2">
    <source>
        <dbReference type="Proteomes" id="UP000664203"/>
    </source>
</evidence>
<dbReference type="Proteomes" id="UP000664203">
    <property type="component" value="Unassembled WGS sequence"/>
</dbReference>
<keyword evidence="2" id="KW-1185">Reference proteome</keyword>
<dbReference type="OrthoDB" id="5224238at2759"/>
<sequence>MLHQRLLQRFNIEEDELDNAFRKLPQLEEICFGPGFRYLPHTVKPITPELFSPLGREMLVEPGHYDGLNYHVGQFTAMMAAAHKTKKRLKVIRALDLPWKAFEQHLEVLAMMTADMRYCEHFAVKVSGTEALKGAEVQISSMIQNAPDLQTIELKFLTRVYERPVKAVELSRLFIYQVHWPNLKSLLLQGFSTSEVHLKEILAAHAASLQSLEISQINLKSYESKGKVHHSSWVKIILFLRESLNLHKMRFLDSLTNEGNENWRVREPVIAYDSGTPPVREDLTFKSRVERYVVEGGEFPLPWPTEIEDSRWRDLLLEFRPKLDETWEFHDDVSWFWPYE</sequence>
<comment type="caution">
    <text evidence="1">The sequence shown here is derived from an EMBL/GenBank/DDBJ whole genome shotgun (WGS) entry which is preliminary data.</text>
</comment>
<dbReference type="AlphaFoldDB" id="A0A8H3ID42"/>